<dbReference type="Gene3D" id="3.60.15.10">
    <property type="entry name" value="Ribonuclease Z/Hydroxyacylglutathione hydrolase-like"/>
    <property type="match status" value="1"/>
</dbReference>
<dbReference type="InParanoid" id="A0A084QZ75"/>
<evidence type="ECO:0000259" key="2">
    <source>
        <dbReference type="SMART" id="SM00849"/>
    </source>
</evidence>
<protein>
    <recommendedName>
        <fullName evidence="2">Metallo-beta-lactamase domain-containing protein</fullName>
    </recommendedName>
</protein>
<dbReference type="InterPro" id="IPR051682">
    <property type="entry name" value="Mito_Persulfide_Diox"/>
</dbReference>
<organism evidence="3 4">
    <name type="scientific">Stachybotrys chlorohalonatus (strain IBT 40285)</name>
    <dbReference type="NCBI Taxonomy" id="1283841"/>
    <lineage>
        <taxon>Eukaryota</taxon>
        <taxon>Fungi</taxon>
        <taxon>Dikarya</taxon>
        <taxon>Ascomycota</taxon>
        <taxon>Pezizomycotina</taxon>
        <taxon>Sordariomycetes</taxon>
        <taxon>Hypocreomycetidae</taxon>
        <taxon>Hypocreales</taxon>
        <taxon>Stachybotryaceae</taxon>
        <taxon>Stachybotrys</taxon>
    </lineage>
</organism>
<dbReference type="STRING" id="1283841.A0A084QZ75"/>
<dbReference type="OrthoDB" id="449487at2759"/>
<dbReference type="EMBL" id="KL659590">
    <property type="protein sequence ID" value="KFA69260.1"/>
    <property type="molecule type" value="Genomic_DNA"/>
</dbReference>
<dbReference type="PANTHER" id="PTHR43084">
    <property type="entry name" value="PERSULFIDE DIOXYGENASE ETHE1"/>
    <property type="match status" value="1"/>
</dbReference>
<sequence length="414" mass="45798">MNSLQLRLAMRAQPKPGSPIGIVITAFAPQAVAPTGQPRNLHLPARLPSARDHLNTTVSSTIKTRRQIGLGHARVQPITPLGIQNRSVSYSTYSTGAKVNIEPEVQSFFDPDTGTWQYVVSDPATSEAVIIDPVLDYDPTAQTIQTKNADSLLSVIERKGYHVSRILETHAHADHITAASYLQSRLAKAQGDKPLICIGRRITQVQERFGKRYGIPAAEYEGAFDALLDDNESFSIGTLTCTALHLPGHTPDLIGYLIGGNEVQQSHLLIRCVDHDSLDNVFCGDSIFHSDIGTARCDFPGGSATQLYRSGKKLLAFPDDTKIWTGHDYPSKDRQEAVPFLTVREHRERNKHLADGTSEEQYVAMRTSRDEQMRAPRLIHQSLQMNIRGGRLPAPSAGRERLLHLPLQLQGLQW</sequence>
<evidence type="ECO:0000256" key="1">
    <source>
        <dbReference type="ARBA" id="ARBA00022723"/>
    </source>
</evidence>
<keyword evidence="4" id="KW-1185">Reference proteome</keyword>
<dbReference type="HOGENOM" id="CLU_030571_6_0_1"/>
<dbReference type="InterPro" id="IPR001279">
    <property type="entry name" value="Metallo-B-lactamas"/>
</dbReference>
<dbReference type="Pfam" id="PF00753">
    <property type="entry name" value="Lactamase_B"/>
    <property type="match status" value="1"/>
</dbReference>
<dbReference type="GO" id="GO:0050313">
    <property type="term" value="F:sulfur dioxygenase activity"/>
    <property type="evidence" value="ECO:0007669"/>
    <property type="project" value="InterPro"/>
</dbReference>
<reference evidence="3 4" key="1">
    <citation type="journal article" date="2014" name="BMC Genomics">
        <title>Comparative genome sequencing reveals chemotype-specific gene clusters in the toxigenic black mold Stachybotrys.</title>
        <authorList>
            <person name="Semeiks J."/>
            <person name="Borek D."/>
            <person name="Otwinowski Z."/>
            <person name="Grishin N.V."/>
        </authorList>
    </citation>
    <scope>NUCLEOTIDE SEQUENCE [LARGE SCALE GENOMIC DNA]</scope>
    <source>
        <strain evidence="3 4">IBT 40285</strain>
    </source>
</reference>
<feature type="domain" description="Metallo-beta-lactamase" evidence="2">
    <location>
        <begin position="114"/>
        <end position="327"/>
    </location>
</feature>
<evidence type="ECO:0000313" key="4">
    <source>
        <dbReference type="Proteomes" id="UP000028524"/>
    </source>
</evidence>
<dbReference type="AlphaFoldDB" id="A0A084QZ75"/>
<proteinExistence type="predicted"/>
<dbReference type="PANTHER" id="PTHR43084:SF1">
    <property type="entry name" value="PERSULFIDE DIOXYGENASE ETHE1, MITOCHONDRIAL"/>
    <property type="match status" value="1"/>
</dbReference>
<dbReference type="InterPro" id="IPR044528">
    <property type="entry name" value="POD-like_MBL-fold"/>
</dbReference>
<accession>A0A084QZ75</accession>
<evidence type="ECO:0000313" key="3">
    <source>
        <dbReference type="EMBL" id="KFA69260.1"/>
    </source>
</evidence>
<name>A0A084QZ75_STAC4</name>
<dbReference type="GO" id="GO:0046872">
    <property type="term" value="F:metal ion binding"/>
    <property type="evidence" value="ECO:0007669"/>
    <property type="project" value="UniProtKB-KW"/>
</dbReference>
<dbReference type="OMA" id="CEAVPWM"/>
<dbReference type="CDD" id="cd07724">
    <property type="entry name" value="POD-like_MBL-fold"/>
    <property type="match status" value="1"/>
</dbReference>
<dbReference type="GO" id="GO:0006749">
    <property type="term" value="P:glutathione metabolic process"/>
    <property type="evidence" value="ECO:0007669"/>
    <property type="project" value="InterPro"/>
</dbReference>
<keyword evidence="1" id="KW-0479">Metal-binding</keyword>
<dbReference type="GO" id="GO:0070813">
    <property type="term" value="P:hydrogen sulfide metabolic process"/>
    <property type="evidence" value="ECO:0007669"/>
    <property type="project" value="TreeGrafter"/>
</dbReference>
<dbReference type="SMART" id="SM00849">
    <property type="entry name" value="Lactamase_B"/>
    <property type="match status" value="1"/>
</dbReference>
<dbReference type="InterPro" id="IPR036866">
    <property type="entry name" value="RibonucZ/Hydroxyglut_hydro"/>
</dbReference>
<dbReference type="Proteomes" id="UP000028524">
    <property type="component" value="Unassembled WGS sequence"/>
</dbReference>
<dbReference type="SUPFAM" id="SSF56281">
    <property type="entry name" value="Metallo-hydrolase/oxidoreductase"/>
    <property type="match status" value="1"/>
</dbReference>
<gene>
    <name evidence="3" type="ORF">S40285_07417</name>
</gene>